<accession>A0A5R9G6C5</accession>
<evidence type="ECO:0000256" key="6">
    <source>
        <dbReference type="SAM" id="Phobius"/>
    </source>
</evidence>
<evidence type="ECO:0000256" key="2">
    <source>
        <dbReference type="ARBA" id="ARBA00022475"/>
    </source>
</evidence>
<proteinExistence type="predicted"/>
<keyword evidence="3 6" id="KW-0812">Transmembrane</keyword>
<reference evidence="8 9" key="1">
    <citation type="submission" date="2019-05" db="EMBL/GenBank/DDBJ databases">
        <authorList>
            <person name="Narsing Rao M.P."/>
            <person name="Li W.J."/>
        </authorList>
    </citation>
    <scope>NUCLEOTIDE SEQUENCE [LARGE SCALE GENOMIC DNA]</scope>
    <source>
        <strain evidence="8 9">SYSU_K30003</strain>
    </source>
</reference>
<protein>
    <recommendedName>
        <fullName evidence="7">PDGLE domain-containing protein</fullName>
    </recommendedName>
</protein>
<dbReference type="Pfam" id="PF13190">
    <property type="entry name" value="PDGLE"/>
    <property type="match status" value="1"/>
</dbReference>
<comment type="caution">
    <text evidence="8">The sequence shown here is derived from an EMBL/GenBank/DDBJ whole genome shotgun (WGS) entry which is preliminary data.</text>
</comment>
<organism evidence="8 9">
    <name type="scientific">Paenibacillus antri</name>
    <dbReference type="NCBI Taxonomy" id="2582848"/>
    <lineage>
        <taxon>Bacteria</taxon>
        <taxon>Bacillati</taxon>
        <taxon>Bacillota</taxon>
        <taxon>Bacilli</taxon>
        <taxon>Bacillales</taxon>
        <taxon>Paenibacillaceae</taxon>
        <taxon>Paenibacillus</taxon>
    </lineage>
</organism>
<name>A0A5R9G6C5_9BACL</name>
<evidence type="ECO:0000256" key="3">
    <source>
        <dbReference type="ARBA" id="ARBA00022692"/>
    </source>
</evidence>
<evidence type="ECO:0000256" key="1">
    <source>
        <dbReference type="ARBA" id="ARBA00004236"/>
    </source>
</evidence>
<evidence type="ECO:0000313" key="8">
    <source>
        <dbReference type="EMBL" id="TLS51321.1"/>
    </source>
</evidence>
<feature type="domain" description="PDGLE" evidence="7">
    <location>
        <begin position="5"/>
        <end position="90"/>
    </location>
</feature>
<evidence type="ECO:0000313" key="9">
    <source>
        <dbReference type="Proteomes" id="UP000309676"/>
    </source>
</evidence>
<keyword evidence="5 6" id="KW-0472">Membrane</keyword>
<feature type="transmembrane region" description="Helical" evidence="6">
    <location>
        <begin position="63"/>
        <end position="84"/>
    </location>
</feature>
<gene>
    <name evidence="8" type="ORF">FE782_16485</name>
</gene>
<dbReference type="OrthoDB" id="1725146at2"/>
<keyword evidence="2" id="KW-1003">Cell membrane</keyword>
<dbReference type="Proteomes" id="UP000309676">
    <property type="component" value="Unassembled WGS sequence"/>
</dbReference>
<keyword evidence="4 6" id="KW-1133">Transmembrane helix</keyword>
<dbReference type="GO" id="GO:0005886">
    <property type="term" value="C:plasma membrane"/>
    <property type="evidence" value="ECO:0007669"/>
    <property type="project" value="UniProtKB-SubCell"/>
</dbReference>
<dbReference type="InterPro" id="IPR025937">
    <property type="entry name" value="PDGLE_dom"/>
</dbReference>
<evidence type="ECO:0000256" key="4">
    <source>
        <dbReference type="ARBA" id="ARBA00022989"/>
    </source>
</evidence>
<sequence length="94" mass="9923">MTKRNVAWWLVVAFVVAGGVSLLASSHPDGFEKAGEETGYIHTATNLLSSPLPDYSVPGIDSWLSSSLAGIVGVALTFGVFMALSRVLARKSSR</sequence>
<dbReference type="AlphaFoldDB" id="A0A5R9G6C5"/>
<evidence type="ECO:0000256" key="5">
    <source>
        <dbReference type="ARBA" id="ARBA00023136"/>
    </source>
</evidence>
<dbReference type="RefSeq" id="WP_138195322.1">
    <property type="nucleotide sequence ID" value="NZ_VCIW01000010.1"/>
</dbReference>
<keyword evidence="9" id="KW-1185">Reference proteome</keyword>
<comment type="subcellular location">
    <subcellularLocation>
        <location evidence="1">Cell membrane</location>
    </subcellularLocation>
</comment>
<evidence type="ECO:0000259" key="7">
    <source>
        <dbReference type="Pfam" id="PF13190"/>
    </source>
</evidence>
<dbReference type="EMBL" id="VCIW01000010">
    <property type="protein sequence ID" value="TLS51321.1"/>
    <property type="molecule type" value="Genomic_DNA"/>
</dbReference>